<dbReference type="InterPro" id="IPR027417">
    <property type="entry name" value="P-loop_NTPase"/>
</dbReference>
<dbReference type="SUPFAM" id="SSF52540">
    <property type="entry name" value="P-loop containing nucleoside triphosphate hydrolases"/>
    <property type="match status" value="1"/>
</dbReference>
<dbReference type="GO" id="GO:0009236">
    <property type="term" value="P:cobalamin biosynthetic process"/>
    <property type="evidence" value="ECO:0007669"/>
    <property type="project" value="InterPro"/>
</dbReference>
<dbReference type="AlphaFoldDB" id="A0A1F7W795"/>
<sequence>MSPPIFDKRVAGRKGYGLVQVYAGNGKGKTTAALGEVVRAFGAGKKVGIVYFDKGGDTHYSERAVLDRLGVPYVATGRDRIDPITGRFDFSIRQIDKNEARRGLDEARKMFADAYDLVVLDEINSTTDLGMVALPDALALIDEKPERTELVLTGRNAPDAFLDRAHLVTEMKLRKHYFYSGVKAREGLDY</sequence>
<reference evidence="1 2" key="1">
    <citation type="journal article" date="2016" name="Nat. Commun.">
        <title>Thousands of microbial genomes shed light on interconnected biogeochemical processes in an aquifer system.</title>
        <authorList>
            <person name="Anantharaman K."/>
            <person name="Brown C.T."/>
            <person name="Hug L.A."/>
            <person name="Sharon I."/>
            <person name="Castelle C.J."/>
            <person name="Probst A.J."/>
            <person name="Thomas B.C."/>
            <person name="Singh A."/>
            <person name="Wilkins M.J."/>
            <person name="Karaoz U."/>
            <person name="Brodie E.L."/>
            <person name="Williams K.H."/>
            <person name="Hubbard S.S."/>
            <person name="Banfield J.F."/>
        </authorList>
    </citation>
    <scope>NUCLEOTIDE SEQUENCE [LARGE SCALE GENOMIC DNA]</scope>
</reference>
<evidence type="ECO:0000313" key="1">
    <source>
        <dbReference type="EMBL" id="OGL98516.1"/>
    </source>
</evidence>
<evidence type="ECO:0000313" key="2">
    <source>
        <dbReference type="Proteomes" id="UP000176501"/>
    </source>
</evidence>
<dbReference type="GO" id="GO:0008817">
    <property type="term" value="F:corrinoid adenosyltransferase activity"/>
    <property type="evidence" value="ECO:0007669"/>
    <property type="project" value="InterPro"/>
</dbReference>
<name>A0A1F7W795_9BACT</name>
<evidence type="ECO:0008006" key="3">
    <source>
        <dbReference type="Google" id="ProtNLM"/>
    </source>
</evidence>
<dbReference type="Gene3D" id="3.40.50.300">
    <property type="entry name" value="P-loop containing nucleotide triphosphate hydrolases"/>
    <property type="match status" value="1"/>
</dbReference>
<organism evidence="1 2">
    <name type="scientific">Candidatus Uhrbacteria bacterium RIFOXYB2_FULL_57_15</name>
    <dbReference type="NCBI Taxonomy" id="1802422"/>
    <lineage>
        <taxon>Bacteria</taxon>
        <taxon>Candidatus Uhriibacteriota</taxon>
    </lineage>
</organism>
<comment type="caution">
    <text evidence="1">The sequence shown here is derived from an EMBL/GenBank/DDBJ whole genome shotgun (WGS) entry which is preliminary data.</text>
</comment>
<gene>
    <name evidence="1" type="ORF">A2304_01815</name>
</gene>
<dbReference type="Pfam" id="PF02572">
    <property type="entry name" value="CobA_CobO_BtuR"/>
    <property type="match status" value="1"/>
</dbReference>
<dbReference type="GO" id="GO:0005524">
    <property type="term" value="F:ATP binding"/>
    <property type="evidence" value="ECO:0007669"/>
    <property type="project" value="InterPro"/>
</dbReference>
<dbReference type="PIRSF" id="PIRSF015617">
    <property type="entry name" value="Adensltrnsf_CobA"/>
    <property type="match status" value="1"/>
</dbReference>
<dbReference type="PANTHER" id="PTHR46638:SF1">
    <property type="entry name" value="CORRINOID ADENOSYLTRANSFERASE"/>
    <property type="match status" value="1"/>
</dbReference>
<accession>A0A1F7W795</accession>
<protein>
    <recommendedName>
        <fullName evidence="3">Cob(I)yrinic acid a,c-diamide adenosyltransferase</fullName>
    </recommendedName>
</protein>
<dbReference type="InterPro" id="IPR003724">
    <property type="entry name" value="CblAdoTrfase_CobA"/>
</dbReference>
<dbReference type="EMBL" id="MGFE01000020">
    <property type="protein sequence ID" value="OGL98516.1"/>
    <property type="molecule type" value="Genomic_DNA"/>
</dbReference>
<dbReference type="PANTHER" id="PTHR46638">
    <property type="entry name" value="CORRINOID ADENOSYLTRANSFERASE"/>
    <property type="match status" value="1"/>
</dbReference>
<dbReference type="Proteomes" id="UP000176501">
    <property type="component" value="Unassembled WGS sequence"/>
</dbReference>
<proteinExistence type="predicted"/>